<dbReference type="Proteomes" id="UP000266426">
    <property type="component" value="Unassembled WGS sequence"/>
</dbReference>
<name>A0A3A4R4U1_9BACT</name>
<comment type="caution">
    <text evidence="2">The sequence shown here is derived from an EMBL/GenBank/DDBJ whole genome shotgun (WGS) entry which is preliminary data.</text>
</comment>
<proteinExistence type="predicted"/>
<keyword evidence="1" id="KW-1133">Transmembrane helix</keyword>
<protein>
    <submittedName>
        <fullName evidence="2">Uncharacterized protein</fullName>
    </submittedName>
</protein>
<gene>
    <name evidence="2" type="ORF">C4541_04980</name>
</gene>
<evidence type="ECO:0000256" key="1">
    <source>
        <dbReference type="SAM" id="Phobius"/>
    </source>
</evidence>
<evidence type="ECO:0000313" key="2">
    <source>
        <dbReference type="EMBL" id="RJP59989.1"/>
    </source>
</evidence>
<reference evidence="2 3" key="1">
    <citation type="journal article" date="2017" name="ISME J.">
        <title>Energy and carbon metabolisms in a deep terrestrial subsurface fluid microbial community.</title>
        <authorList>
            <person name="Momper L."/>
            <person name="Jungbluth S.P."/>
            <person name="Lee M.D."/>
            <person name="Amend J.P."/>
        </authorList>
    </citation>
    <scope>NUCLEOTIDE SEQUENCE [LARGE SCALE GENOMIC DNA]</scope>
    <source>
        <strain evidence="2">SURF_26</strain>
    </source>
</reference>
<keyword evidence="1" id="KW-0812">Transmembrane</keyword>
<dbReference type="AlphaFoldDB" id="A0A3A4R4U1"/>
<keyword evidence="1" id="KW-0472">Membrane</keyword>
<feature type="transmembrane region" description="Helical" evidence="1">
    <location>
        <begin position="21"/>
        <end position="44"/>
    </location>
</feature>
<organism evidence="2 3">
    <name type="scientific">Candidatus Auribacter fodinae</name>
    <dbReference type="NCBI Taxonomy" id="2093366"/>
    <lineage>
        <taxon>Bacteria</taxon>
        <taxon>Pseudomonadati</taxon>
        <taxon>Candidatus Auribacterota</taxon>
        <taxon>Candidatus Auribacteria</taxon>
        <taxon>Candidatus Auribacterales</taxon>
        <taxon>Candidatus Auribacteraceae</taxon>
        <taxon>Candidatus Auribacter</taxon>
    </lineage>
</organism>
<feature type="transmembrane region" description="Helical" evidence="1">
    <location>
        <begin position="64"/>
        <end position="84"/>
    </location>
</feature>
<dbReference type="EMBL" id="QZJZ01000037">
    <property type="protein sequence ID" value="RJP59989.1"/>
    <property type="molecule type" value="Genomic_DNA"/>
</dbReference>
<feature type="transmembrane region" description="Helical" evidence="1">
    <location>
        <begin position="137"/>
        <end position="157"/>
    </location>
</feature>
<sequence length="185" mass="21835">MVHFVYELADINFFNNAQNLLLLYIHKIQTFLLMYMHIIKLFISNTIDIIQSLIEFDDSVISDFIAVLAVSIGIVVPVSIDLLHRMSEKYDTNYLSDLFIKKSKLWWLISVGIIEIVLFVIIKSLNQVWYVELSGYIAFFIFIYFLICFFRACYLHLLPLDKIIRRIIKSNAENIEKLIKKVEEE</sequence>
<evidence type="ECO:0000313" key="3">
    <source>
        <dbReference type="Proteomes" id="UP000266426"/>
    </source>
</evidence>
<accession>A0A3A4R4U1</accession>
<feature type="transmembrane region" description="Helical" evidence="1">
    <location>
        <begin position="105"/>
        <end position="125"/>
    </location>
</feature>